<evidence type="ECO:0000256" key="3">
    <source>
        <dbReference type="PROSITE-ProRule" id="PRU00339"/>
    </source>
</evidence>
<evidence type="ECO:0000313" key="4">
    <source>
        <dbReference type="EMBL" id="EAQ81552.1"/>
    </source>
</evidence>
<dbReference type="PANTHER" id="PTHR45586:SF1">
    <property type="entry name" value="LIPOPOLYSACCHARIDE ASSEMBLY PROTEIN B"/>
    <property type="match status" value="1"/>
</dbReference>
<dbReference type="InterPro" id="IPR011990">
    <property type="entry name" value="TPR-like_helical_dom_sf"/>
</dbReference>
<accession>A3ZP05</accession>
<gene>
    <name evidence="4" type="ORF">DSM3645_28262</name>
</gene>
<dbReference type="Pfam" id="PF13432">
    <property type="entry name" value="TPR_16"/>
    <property type="match status" value="3"/>
</dbReference>
<dbReference type="EMBL" id="AANZ01000004">
    <property type="protein sequence ID" value="EAQ81552.1"/>
    <property type="molecule type" value="Genomic_DNA"/>
</dbReference>
<dbReference type="Proteomes" id="UP000004358">
    <property type="component" value="Unassembled WGS sequence"/>
</dbReference>
<dbReference type="SMART" id="SM00386">
    <property type="entry name" value="HAT"/>
    <property type="match status" value="3"/>
</dbReference>
<feature type="repeat" description="TPR" evidence="3">
    <location>
        <begin position="69"/>
        <end position="102"/>
    </location>
</feature>
<evidence type="ECO:0000256" key="1">
    <source>
        <dbReference type="ARBA" id="ARBA00022737"/>
    </source>
</evidence>
<keyword evidence="2 3" id="KW-0802">TPR repeat</keyword>
<feature type="repeat" description="TPR" evidence="3">
    <location>
        <begin position="35"/>
        <end position="68"/>
    </location>
</feature>
<dbReference type="Pfam" id="PF13428">
    <property type="entry name" value="TPR_14"/>
    <property type="match status" value="1"/>
</dbReference>
<dbReference type="GO" id="GO:0006396">
    <property type="term" value="P:RNA processing"/>
    <property type="evidence" value="ECO:0007669"/>
    <property type="project" value="InterPro"/>
</dbReference>
<dbReference type="InterPro" id="IPR019734">
    <property type="entry name" value="TPR_rpt"/>
</dbReference>
<dbReference type="SUPFAM" id="SSF48452">
    <property type="entry name" value="TPR-like"/>
    <property type="match status" value="6"/>
</dbReference>
<dbReference type="RefSeq" id="WP_002653544.1">
    <property type="nucleotide sequence ID" value="NZ_CH672376.1"/>
</dbReference>
<name>A3ZP05_9BACT</name>
<sequence length="1429" mass="158323">MRTLNFRLLLLLFVGFAVASLAIYFLHAVQVTRQSDAYLLHATEAKEMGNLPEAIDHLSRYLDVAPENTEAMEQLGELLVQTRRWNEAFSVLEQTLRREPDRVESRLRLAEVSLALGRFSDAKEQLEQIIASSAADAETYLLLAACHSANGQWRSAADACEDAIKKDSANIAAYQQLAALQRSRLDDPAASEATIDQVVSANPTNAEAWVLRGAWRLQYRDSAATQSAIAKSQEVSPRVGSIEVLSQASDDAEKAIQLDPMNADAVRLAASILLVEKDYAAARKLADKAIEIAPEASASYVLRAQIEAAAENPERASHWLKKGIQFDPGNLALVWALGNSLLDQQELAEVEQVIRMLHDAGYESARIRFLKARVAIAEQKWLKASELLEACLPSLIETSDLAKQGHYLQANCYRQLRRPELEVAALKKVVAIDPNWSQPRQELSVALAKLGRADEAADHMRRVASASKTEQKKATVEIIQMIDSMAGRAVADRDWEAVHRKIDQQLKEGDDPLIRILKAQAYLRQNELELAQDVLRQARAAHPQHQELWLSSILLSMRTEQWDEVDLLLADAEKAIGSPLPLRLMQARVLAARDEMESRERLLQLAVAPDGYDLREKVELLVGIGDTFRRIGGVDEAQQLFQAAGQLAPSNLMLRLSLFDLAFRQKDLDAMEAALRDVKSIDGDGPYWKYGEALRLSMKSSKENSPALLDQAETLLLGAHKELSTLRQIPLLLGRISESKGKIPQAAVYYLEAFDAGEREASVVERLLAVLLHEQKSSELQRVVAQLRQEGIPQTDAMKRIIAEHDLRQGNYADAIKQGRELVKNSDGVQEHLWLGQSLARNGQIDEARQEVERAIELAPEQSDAWIAKIKLLQATGKKEAFQEAVDKANAAVKSLPLSIVIAQAHLALEGAESAEVQFSKLLNENPNSAEALQAAIQFELHVGRREEAQRLLEKLVDLAAATKEQQRWGRRNLASLAAASGKRSGIDEAKTLLQTNLTEGNEAADQFAMARVLASAQDPQSRKEAISILEVARGERTLSLDERYLLADFYFMDSNFEKADALMRDLIAAAPENQLFLRRFIQELIQREQTSEAEVWLNRLKRLSPGDIATIRVEASLYLHRDAYVDVTKSLTDFAAKPPEDAIDETAEKRWKFATASLLDEFAARLRHQGADAELIRRLTDLSQTLWRETLGETPKNQSLLALQAARRGDVDVALHWLQDSPSGASPGQLAVIGSTIASSGLASDPQLRQLDETLEKIIAGNSNSLELTLLQADLKGRLGQISAAIDVYREVLAKDEKNVLILNNLAALLAMQGASAKESLQQIDKAIELAGSNVNFLDTRAMALIALGQYPEAVAEAERSVAYRKSAANLFHLAWAHHAQRQEEEAKRAFQEAERLGLLSAQVHPLELPAYQQLRRLNETANGSVAQ</sequence>
<protein>
    <submittedName>
        <fullName evidence="4">TPR domain protein</fullName>
    </submittedName>
</protein>
<dbReference type="Pfam" id="PF14559">
    <property type="entry name" value="TPR_19"/>
    <property type="match status" value="1"/>
</dbReference>
<dbReference type="InterPro" id="IPR003107">
    <property type="entry name" value="HAT"/>
</dbReference>
<dbReference type="HOGENOM" id="CLU_244923_0_0_0"/>
<proteinExistence type="predicted"/>
<comment type="caution">
    <text evidence="4">The sequence shown here is derived from an EMBL/GenBank/DDBJ whole genome shotgun (WGS) entry which is preliminary data.</text>
</comment>
<dbReference type="PROSITE" id="PS50005">
    <property type="entry name" value="TPR"/>
    <property type="match status" value="4"/>
</dbReference>
<dbReference type="eggNOG" id="COG0457">
    <property type="taxonomic scope" value="Bacteria"/>
</dbReference>
<dbReference type="InterPro" id="IPR051012">
    <property type="entry name" value="CellSynth/LPSAsmb/PSIAsmb"/>
</dbReference>
<dbReference type="SMART" id="SM00028">
    <property type="entry name" value="TPR"/>
    <property type="match status" value="14"/>
</dbReference>
<organism evidence="4 5">
    <name type="scientific">Blastopirellula marina DSM 3645</name>
    <dbReference type="NCBI Taxonomy" id="314230"/>
    <lineage>
        <taxon>Bacteria</taxon>
        <taxon>Pseudomonadati</taxon>
        <taxon>Planctomycetota</taxon>
        <taxon>Planctomycetia</taxon>
        <taxon>Pirellulales</taxon>
        <taxon>Pirellulaceae</taxon>
        <taxon>Blastopirellula</taxon>
    </lineage>
</organism>
<feature type="repeat" description="TPR" evidence="3">
    <location>
        <begin position="618"/>
        <end position="651"/>
    </location>
</feature>
<keyword evidence="1" id="KW-0677">Repeat</keyword>
<dbReference type="OrthoDB" id="255895at2"/>
<evidence type="ECO:0000313" key="5">
    <source>
        <dbReference type="Proteomes" id="UP000004358"/>
    </source>
</evidence>
<dbReference type="Pfam" id="PF13181">
    <property type="entry name" value="TPR_8"/>
    <property type="match status" value="1"/>
</dbReference>
<feature type="repeat" description="TPR" evidence="3">
    <location>
        <begin position="829"/>
        <end position="862"/>
    </location>
</feature>
<dbReference type="Gene3D" id="1.25.40.10">
    <property type="entry name" value="Tetratricopeptide repeat domain"/>
    <property type="match status" value="7"/>
</dbReference>
<dbReference type="STRING" id="314230.DSM3645_28262"/>
<evidence type="ECO:0000256" key="2">
    <source>
        <dbReference type="ARBA" id="ARBA00022803"/>
    </source>
</evidence>
<reference evidence="4 5" key="1">
    <citation type="submission" date="2006-02" db="EMBL/GenBank/DDBJ databases">
        <authorList>
            <person name="Amann R."/>
            <person name="Ferriera S."/>
            <person name="Johnson J."/>
            <person name="Kravitz S."/>
            <person name="Halpern A."/>
            <person name="Remington K."/>
            <person name="Beeson K."/>
            <person name="Tran B."/>
            <person name="Rogers Y.-H."/>
            <person name="Friedman R."/>
            <person name="Venter J.C."/>
        </authorList>
    </citation>
    <scope>NUCLEOTIDE SEQUENCE [LARGE SCALE GENOMIC DNA]</scope>
    <source>
        <strain evidence="4 5">DSM 3645</strain>
    </source>
</reference>
<dbReference type="PANTHER" id="PTHR45586">
    <property type="entry name" value="TPR REPEAT-CONTAINING PROTEIN PA4667"/>
    <property type="match status" value="1"/>
</dbReference>